<feature type="transmembrane region" description="Helical" evidence="6">
    <location>
        <begin position="43"/>
        <end position="62"/>
    </location>
</feature>
<keyword evidence="5 6" id="KW-0472">Membrane</keyword>
<accession>A0A506QPT1</accession>
<evidence type="ECO:0000256" key="4">
    <source>
        <dbReference type="ARBA" id="ARBA00022989"/>
    </source>
</evidence>
<evidence type="ECO:0000256" key="6">
    <source>
        <dbReference type="SAM" id="Phobius"/>
    </source>
</evidence>
<keyword evidence="8" id="KW-1185">Reference proteome</keyword>
<comment type="subcellular location">
    <subcellularLocation>
        <location evidence="1">Cell membrane</location>
        <topology evidence="1">Multi-pass membrane protein</topology>
    </subcellularLocation>
</comment>
<proteinExistence type="predicted"/>
<dbReference type="PANTHER" id="PTHR33931">
    <property type="entry name" value="HOLIN-LIKE PROTEIN CIDA-RELATED"/>
    <property type="match status" value="1"/>
</dbReference>
<dbReference type="RefSeq" id="WP_128086789.1">
    <property type="nucleotide sequence ID" value="NZ_CP071405.1"/>
</dbReference>
<dbReference type="PANTHER" id="PTHR33931:SF2">
    <property type="entry name" value="HOLIN-LIKE PROTEIN CIDA"/>
    <property type="match status" value="1"/>
</dbReference>
<sequence length="141" mass="15821">MASLLVSRTHRAAQWFSLPLQLGFYIGLYIACDRLVSWLHLPLPANIVGMLLMLALIVTRIVPLNWVRAGSRWLLAEMLLFFIPAVVAVVNYGDLLRMDGWRICVVIGVSTLLVLASTAWVVDRVYQYEVARAARKQAPDA</sequence>
<organism evidence="7 8">
    <name type="scientific">Pantoea deleyi</name>
    <dbReference type="NCBI Taxonomy" id="470932"/>
    <lineage>
        <taxon>Bacteria</taxon>
        <taxon>Pseudomonadati</taxon>
        <taxon>Pseudomonadota</taxon>
        <taxon>Gammaproteobacteria</taxon>
        <taxon>Enterobacterales</taxon>
        <taxon>Erwiniaceae</taxon>
        <taxon>Pantoea</taxon>
    </lineage>
</organism>
<gene>
    <name evidence="7" type="ORF">FJW01_01885</name>
</gene>
<evidence type="ECO:0000256" key="3">
    <source>
        <dbReference type="ARBA" id="ARBA00022692"/>
    </source>
</evidence>
<dbReference type="Proteomes" id="UP000317747">
    <property type="component" value="Unassembled WGS sequence"/>
</dbReference>
<evidence type="ECO:0000256" key="1">
    <source>
        <dbReference type="ARBA" id="ARBA00004651"/>
    </source>
</evidence>
<name>A0A506QPT1_9GAMM</name>
<dbReference type="AlphaFoldDB" id="A0A506QPT1"/>
<evidence type="ECO:0000256" key="2">
    <source>
        <dbReference type="ARBA" id="ARBA00022475"/>
    </source>
</evidence>
<feature type="transmembrane region" description="Helical" evidence="6">
    <location>
        <begin position="100"/>
        <end position="122"/>
    </location>
</feature>
<dbReference type="EMBL" id="VHJA01000021">
    <property type="protein sequence ID" value="TPV48291.1"/>
    <property type="molecule type" value="Genomic_DNA"/>
</dbReference>
<evidence type="ECO:0000313" key="7">
    <source>
        <dbReference type="EMBL" id="TPV48291.1"/>
    </source>
</evidence>
<comment type="caution">
    <text evidence="7">The sequence shown here is derived from an EMBL/GenBank/DDBJ whole genome shotgun (WGS) entry which is preliminary data.</text>
</comment>
<keyword evidence="4 6" id="KW-1133">Transmembrane helix</keyword>
<dbReference type="GO" id="GO:0005886">
    <property type="term" value="C:plasma membrane"/>
    <property type="evidence" value="ECO:0007669"/>
    <property type="project" value="UniProtKB-SubCell"/>
</dbReference>
<protein>
    <submittedName>
        <fullName evidence="7">CidA/LrgA family protein</fullName>
    </submittedName>
</protein>
<evidence type="ECO:0000313" key="8">
    <source>
        <dbReference type="Proteomes" id="UP000317747"/>
    </source>
</evidence>
<evidence type="ECO:0000256" key="5">
    <source>
        <dbReference type="ARBA" id="ARBA00023136"/>
    </source>
</evidence>
<dbReference type="Pfam" id="PF03788">
    <property type="entry name" value="LrgA"/>
    <property type="match status" value="1"/>
</dbReference>
<reference evidence="7 8" key="1">
    <citation type="submission" date="2019-06" db="EMBL/GenBank/DDBJ databases">
        <title>Taxogenomics and systematics of the genus Pantoea.</title>
        <authorList>
            <person name="Tambong J.T."/>
        </authorList>
    </citation>
    <scope>NUCLEOTIDE SEQUENCE [LARGE SCALE GENOMIC DNA]</scope>
    <source>
        <strain evidence="7 8">LMG 24200</strain>
    </source>
</reference>
<feature type="transmembrane region" description="Helical" evidence="6">
    <location>
        <begin position="12"/>
        <end position="31"/>
    </location>
</feature>
<keyword evidence="2" id="KW-1003">Cell membrane</keyword>
<keyword evidence="3 6" id="KW-0812">Transmembrane</keyword>
<dbReference type="OrthoDB" id="194658at2"/>
<dbReference type="InterPro" id="IPR005538">
    <property type="entry name" value="LrgA/CidA"/>
</dbReference>
<feature type="transmembrane region" description="Helical" evidence="6">
    <location>
        <begin position="74"/>
        <end position="94"/>
    </location>
</feature>